<dbReference type="InterPro" id="IPR036034">
    <property type="entry name" value="PDZ_sf"/>
</dbReference>
<dbReference type="PROSITE" id="PS50106">
    <property type="entry name" value="PDZ"/>
    <property type="match status" value="1"/>
</dbReference>
<dbReference type="AlphaFoldDB" id="A0A7C5R7L3"/>
<dbReference type="Gene3D" id="3.90.226.10">
    <property type="entry name" value="2-enoyl-CoA Hydratase, Chain A, domain 1"/>
    <property type="match status" value="1"/>
</dbReference>
<dbReference type="PANTHER" id="PTHR32060:SF30">
    <property type="entry name" value="CARBOXY-TERMINAL PROCESSING PROTEASE CTPA"/>
    <property type="match status" value="1"/>
</dbReference>
<organism evidence="9">
    <name type="scientific">Hellea balneolensis</name>
    <dbReference type="NCBI Taxonomy" id="287478"/>
    <lineage>
        <taxon>Bacteria</taxon>
        <taxon>Pseudomonadati</taxon>
        <taxon>Pseudomonadota</taxon>
        <taxon>Alphaproteobacteria</taxon>
        <taxon>Maricaulales</taxon>
        <taxon>Robiginitomaculaceae</taxon>
        <taxon>Hellea</taxon>
    </lineage>
</organism>
<keyword evidence="3 5" id="KW-0378">Hydrolase</keyword>
<dbReference type="SUPFAM" id="SSF50156">
    <property type="entry name" value="PDZ domain-like"/>
    <property type="match status" value="1"/>
</dbReference>
<feature type="compositionally biased region" description="Basic and acidic residues" evidence="6">
    <location>
        <begin position="404"/>
        <end position="416"/>
    </location>
</feature>
<dbReference type="EMBL" id="DRMJ01000051">
    <property type="protein sequence ID" value="HHL42185.1"/>
    <property type="molecule type" value="Genomic_DNA"/>
</dbReference>
<keyword evidence="7" id="KW-0732">Signal</keyword>
<dbReference type="Gene3D" id="3.30.750.44">
    <property type="match status" value="1"/>
</dbReference>
<dbReference type="InterPro" id="IPR001478">
    <property type="entry name" value="PDZ"/>
</dbReference>
<feature type="signal peptide" evidence="7">
    <location>
        <begin position="1"/>
        <end position="22"/>
    </location>
</feature>
<gene>
    <name evidence="9" type="ORF">ENJ42_01080</name>
</gene>
<dbReference type="InterPro" id="IPR004447">
    <property type="entry name" value="Peptidase_S41A"/>
</dbReference>
<dbReference type="GO" id="GO:0030288">
    <property type="term" value="C:outer membrane-bounded periplasmic space"/>
    <property type="evidence" value="ECO:0007669"/>
    <property type="project" value="TreeGrafter"/>
</dbReference>
<dbReference type="InterPro" id="IPR041489">
    <property type="entry name" value="PDZ_6"/>
</dbReference>
<proteinExistence type="inferred from homology"/>
<evidence type="ECO:0000256" key="6">
    <source>
        <dbReference type="SAM" id="MobiDB-lite"/>
    </source>
</evidence>
<feature type="chain" id="PRO_5028167433" evidence="7">
    <location>
        <begin position="23"/>
        <end position="442"/>
    </location>
</feature>
<evidence type="ECO:0000256" key="7">
    <source>
        <dbReference type="SAM" id="SignalP"/>
    </source>
</evidence>
<dbReference type="Pfam" id="PF03572">
    <property type="entry name" value="Peptidase_S41"/>
    <property type="match status" value="1"/>
</dbReference>
<evidence type="ECO:0000256" key="3">
    <source>
        <dbReference type="ARBA" id="ARBA00022801"/>
    </source>
</evidence>
<reference evidence="9" key="1">
    <citation type="journal article" date="2020" name="mSystems">
        <title>Genome- and Community-Level Interaction Insights into Carbon Utilization and Element Cycling Functions of Hydrothermarchaeota in Hydrothermal Sediment.</title>
        <authorList>
            <person name="Zhou Z."/>
            <person name="Liu Y."/>
            <person name="Xu W."/>
            <person name="Pan J."/>
            <person name="Luo Z.H."/>
            <person name="Li M."/>
        </authorList>
    </citation>
    <scope>NUCLEOTIDE SEQUENCE [LARGE SCALE GENOMIC DNA]</scope>
    <source>
        <strain evidence="9">HyVt-485</strain>
    </source>
</reference>
<dbReference type="CDD" id="cd06782">
    <property type="entry name" value="cpPDZ_CPP-like"/>
    <property type="match status" value="1"/>
</dbReference>
<name>A0A7C5R7L3_9PROT</name>
<comment type="caution">
    <text evidence="9">The sequence shown here is derived from an EMBL/GenBank/DDBJ whole genome shotgun (WGS) entry which is preliminary data.</text>
</comment>
<dbReference type="NCBIfam" id="TIGR00225">
    <property type="entry name" value="prc"/>
    <property type="match status" value="1"/>
</dbReference>
<dbReference type="InterPro" id="IPR029045">
    <property type="entry name" value="ClpP/crotonase-like_dom_sf"/>
</dbReference>
<feature type="domain" description="PDZ" evidence="8">
    <location>
        <begin position="93"/>
        <end position="158"/>
    </location>
</feature>
<dbReference type="SMART" id="SM00228">
    <property type="entry name" value="PDZ"/>
    <property type="match status" value="1"/>
</dbReference>
<dbReference type="PANTHER" id="PTHR32060">
    <property type="entry name" value="TAIL-SPECIFIC PROTEASE"/>
    <property type="match status" value="1"/>
</dbReference>
<dbReference type="CDD" id="cd07560">
    <property type="entry name" value="Peptidase_S41_CPP"/>
    <property type="match status" value="1"/>
</dbReference>
<keyword evidence="4 5" id="KW-0720">Serine protease</keyword>
<dbReference type="SUPFAM" id="SSF52096">
    <property type="entry name" value="ClpP/crotonase"/>
    <property type="match status" value="1"/>
</dbReference>
<evidence type="ECO:0000256" key="5">
    <source>
        <dbReference type="RuleBase" id="RU004404"/>
    </source>
</evidence>
<protein>
    <submittedName>
        <fullName evidence="9">S41 family peptidase</fullName>
    </submittedName>
</protein>
<dbReference type="GO" id="GO:0007165">
    <property type="term" value="P:signal transduction"/>
    <property type="evidence" value="ECO:0007669"/>
    <property type="project" value="TreeGrafter"/>
</dbReference>
<comment type="similarity">
    <text evidence="1 5">Belongs to the peptidase S41A family.</text>
</comment>
<dbReference type="GO" id="GO:0008236">
    <property type="term" value="F:serine-type peptidase activity"/>
    <property type="evidence" value="ECO:0007669"/>
    <property type="project" value="UniProtKB-KW"/>
</dbReference>
<feature type="region of interest" description="Disordered" evidence="6">
    <location>
        <begin position="393"/>
        <end position="416"/>
    </location>
</feature>
<evidence type="ECO:0000256" key="2">
    <source>
        <dbReference type="ARBA" id="ARBA00022670"/>
    </source>
</evidence>
<evidence type="ECO:0000259" key="8">
    <source>
        <dbReference type="PROSITE" id="PS50106"/>
    </source>
</evidence>
<dbReference type="SMART" id="SM00245">
    <property type="entry name" value="TSPc"/>
    <property type="match status" value="1"/>
</dbReference>
<evidence type="ECO:0000256" key="4">
    <source>
        <dbReference type="ARBA" id="ARBA00022825"/>
    </source>
</evidence>
<evidence type="ECO:0000313" key="9">
    <source>
        <dbReference type="EMBL" id="HHL42185.1"/>
    </source>
</evidence>
<dbReference type="Gene3D" id="2.30.42.10">
    <property type="match status" value="1"/>
</dbReference>
<keyword evidence="2 5" id="KW-0645">Protease</keyword>
<sequence length="442" mass="47655">MGIKTRLAALCGFGMVLGTLMGTLGTPAAISQTSSKPVEYQRLATFAAVLARVQDEYVEDVDGDVLIVDAINGVLHSLDPHSHYVPPETYEKQVKRNKREYGGLGIEVGMEDGYVKVGYANKGAPAYRAGIRAGDLITHVEGVSVKGKSLDEAVSGMRGLAGDPIKITVKTPGQAPRELTIIREVIQGRAVRHRLYEGLGYVYLETFNNEHVARDLAEALDLLTKEAGHKLPGIILDIRGNRGGLLTQSVDVAGHFLDGGEVVSVRGREGGENDRFHAKRGEKAAGIPLVVLINGESASASEIVAGALQDRGRALIVGTQSFGKGSVQSVFPLKGGALRLTTARYFTPSGRSIQGLGITPDVWVEAFPKDQLSNAGVIREASLPHALNSIIQKEEGLTNTRPKPKPEYPPEDWPKREDYQMKRAVELLKSPDFKAKLKALQN</sequence>
<evidence type="ECO:0000256" key="1">
    <source>
        <dbReference type="ARBA" id="ARBA00009179"/>
    </source>
</evidence>
<dbReference type="InterPro" id="IPR005151">
    <property type="entry name" value="Tail-specific_protease"/>
</dbReference>
<dbReference type="GO" id="GO:0004175">
    <property type="term" value="F:endopeptidase activity"/>
    <property type="evidence" value="ECO:0007669"/>
    <property type="project" value="TreeGrafter"/>
</dbReference>
<accession>A0A7C5R7L3</accession>
<dbReference type="Pfam" id="PF17820">
    <property type="entry name" value="PDZ_6"/>
    <property type="match status" value="1"/>
</dbReference>
<dbReference type="GO" id="GO:0006508">
    <property type="term" value="P:proteolysis"/>
    <property type="evidence" value="ECO:0007669"/>
    <property type="project" value="UniProtKB-KW"/>
</dbReference>
<dbReference type="Proteomes" id="UP000885830">
    <property type="component" value="Unassembled WGS sequence"/>
</dbReference>